<dbReference type="AlphaFoldDB" id="A0A418IIE8"/>
<dbReference type="EMBL" id="QXUF01000008">
    <property type="protein sequence ID" value="RIN02619.1"/>
    <property type="molecule type" value="Genomic_DNA"/>
</dbReference>
<reference evidence="4 5" key="1">
    <citation type="journal article" date="2016" name="Front. Microbiol.">
        <title>Comprehensive Phylogenetic Analysis of Bovine Non-aureus Staphylococci Species Based on Whole-Genome Sequencing.</title>
        <authorList>
            <person name="Naushad S."/>
            <person name="Barkema H.W."/>
            <person name="Luby C."/>
            <person name="Condas L.A."/>
            <person name="Nobrega D.B."/>
            <person name="Carson D.A."/>
            <person name="De Buck J."/>
        </authorList>
    </citation>
    <scope>NUCLEOTIDE SEQUENCE [LARGE SCALE GENOMIC DNA]</scope>
    <source>
        <strain evidence="4 5">SNUC 4554</strain>
    </source>
</reference>
<dbReference type="SUPFAM" id="SSF56300">
    <property type="entry name" value="Metallo-dependent phosphatases"/>
    <property type="match status" value="1"/>
</dbReference>
<keyword evidence="2" id="KW-0472">Membrane</keyword>
<dbReference type="OrthoDB" id="9810906at2"/>
<evidence type="ECO:0000259" key="3">
    <source>
        <dbReference type="SMART" id="SM00854"/>
    </source>
</evidence>
<keyword evidence="2" id="KW-0812">Transmembrane</keyword>
<dbReference type="InterPro" id="IPR052169">
    <property type="entry name" value="CW_Biosynth-Accessory"/>
</dbReference>
<evidence type="ECO:0000313" key="5">
    <source>
        <dbReference type="Proteomes" id="UP000286317"/>
    </source>
</evidence>
<name>A0A418IIE8_9STAP</name>
<dbReference type="PANTHER" id="PTHR33393:SF13">
    <property type="entry name" value="PGA BIOSYNTHESIS PROTEIN CAPA"/>
    <property type="match status" value="1"/>
</dbReference>
<keyword evidence="2" id="KW-1133">Transmembrane helix</keyword>
<keyword evidence="5" id="KW-1185">Reference proteome</keyword>
<comment type="caution">
    <text evidence="4">The sequence shown here is derived from an EMBL/GenBank/DDBJ whole genome shotgun (WGS) entry which is preliminary data.</text>
</comment>
<dbReference type="Pfam" id="PF09587">
    <property type="entry name" value="PGA_cap"/>
    <property type="match status" value="1"/>
</dbReference>
<dbReference type="InterPro" id="IPR029052">
    <property type="entry name" value="Metallo-depent_PP-like"/>
</dbReference>
<proteinExistence type="inferred from homology"/>
<dbReference type="GeneID" id="79051522"/>
<feature type="domain" description="Capsule synthesis protein CapA" evidence="3">
    <location>
        <begin position="62"/>
        <end position="287"/>
    </location>
</feature>
<dbReference type="RefSeq" id="WP_039069273.1">
    <property type="nucleotide sequence ID" value="NZ_CP068712.1"/>
</dbReference>
<dbReference type="Gene3D" id="3.60.21.10">
    <property type="match status" value="1"/>
</dbReference>
<gene>
    <name evidence="4" type="ORF">BU112_01900</name>
</gene>
<accession>A0A418IIE8</accession>
<evidence type="ECO:0000313" key="4">
    <source>
        <dbReference type="EMBL" id="RIN02619.1"/>
    </source>
</evidence>
<protein>
    <submittedName>
        <fullName evidence="4">CapA family protein</fullName>
    </submittedName>
</protein>
<dbReference type="Proteomes" id="UP000286317">
    <property type="component" value="Unassembled WGS sequence"/>
</dbReference>
<comment type="similarity">
    <text evidence="1">Belongs to the CapA family.</text>
</comment>
<dbReference type="InterPro" id="IPR019079">
    <property type="entry name" value="Capsule_synth_CapA"/>
</dbReference>
<organism evidence="4 5">
    <name type="scientific">Staphylococcus shinii</name>
    <dbReference type="NCBI Taxonomy" id="2912228"/>
    <lineage>
        <taxon>Bacteria</taxon>
        <taxon>Bacillati</taxon>
        <taxon>Bacillota</taxon>
        <taxon>Bacilli</taxon>
        <taxon>Bacillales</taxon>
        <taxon>Staphylococcaceae</taxon>
        <taxon>Staphylococcus</taxon>
    </lineage>
</organism>
<feature type="transmembrane region" description="Helical" evidence="2">
    <location>
        <begin position="25"/>
        <end position="44"/>
    </location>
</feature>
<evidence type="ECO:0000256" key="2">
    <source>
        <dbReference type="SAM" id="Phobius"/>
    </source>
</evidence>
<sequence>MKNSKRFSIEERILKWTKRHKKRNTIYTSIILIIAIVLLVFVMTSQKIEPVKAMDKGQGDIRMTYLGNVELNNHIRKNNINEAFGAIKPILKGSDYSTASLQVSKFSDDRKTNINKNLENIMFLRDLNIKSLNLINQVTDNVTARDLMKSVEAQSGYNYLTGNGSNAINSKTVQQTVKDKKIANVSFTDVESDYTDTLKNTTSVSLEPNIYIPLIKKLKENNDYVVVNVDWGITDERSVTTRQREYAHSLVDAGADVIIGHNSVVQEIEKYKDTSIFYSLGNVTSEDFLSKNKQGLAVQQNWNGGQSQFTVTPIKSQGGQITKSNPNKVEEIKLLNNIEGKDINFKKENGGYVYEH</sequence>
<dbReference type="SMART" id="SM00854">
    <property type="entry name" value="PGA_cap"/>
    <property type="match status" value="1"/>
</dbReference>
<dbReference type="PANTHER" id="PTHR33393">
    <property type="entry name" value="POLYGLUTAMINE SYNTHESIS ACCESSORY PROTEIN RV0574C-RELATED"/>
    <property type="match status" value="1"/>
</dbReference>
<evidence type="ECO:0000256" key="1">
    <source>
        <dbReference type="ARBA" id="ARBA00005662"/>
    </source>
</evidence>